<keyword evidence="3" id="KW-1185">Reference proteome</keyword>
<organism evidence="2 3">
    <name type="scientific">Litoribacillus peritrichatus</name>
    <dbReference type="NCBI Taxonomy" id="718191"/>
    <lineage>
        <taxon>Bacteria</taxon>
        <taxon>Pseudomonadati</taxon>
        <taxon>Pseudomonadota</taxon>
        <taxon>Gammaproteobacteria</taxon>
        <taxon>Oceanospirillales</taxon>
        <taxon>Oceanospirillaceae</taxon>
        <taxon>Litoribacillus</taxon>
    </lineage>
</organism>
<dbReference type="Proteomes" id="UP001501565">
    <property type="component" value="Unassembled WGS sequence"/>
</dbReference>
<dbReference type="NCBIfam" id="NF033547">
    <property type="entry name" value="transpos_IS1595"/>
    <property type="match status" value="1"/>
</dbReference>
<dbReference type="InterPro" id="IPR024445">
    <property type="entry name" value="Tnp_ISXO2-like"/>
</dbReference>
<dbReference type="PANTHER" id="PTHR33293">
    <property type="entry name" value="INSERTION ELEMENT IS1 1 PROTEIN INSB-RELATED"/>
    <property type="match status" value="1"/>
</dbReference>
<evidence type="ECO:0000313" key="2">
    <source>
        <dbReference type="EMBL" id="GAA3921874.1"/>
    </source>
</evidence>
<proteinExistence type="predicted"/>
<sequence length="316" mass="36748">MNSQQFQSLSEHLHTLNFIELKRVRHQVEQMISSNHLGHVMSDCEERINHCPYCAHNKFIRYGTTARGQQRYKCKACNKTFNTLTGTALARLRNQDKWLQYSDGMWLTEKLRPAAKKLCINFKTAFRWRHKLLAHPTESRCQPLAGIIEADETFLNESFKGRKKSMTRKSRKRGGGKVTKVPVFLALDRQGHVAHQVLEADTKEELSAAITPILTPESVLCTDGNLSYQAIVKKLPYELEHKRLISLDNERVKDGIYHIQTLNNWIMRWKAWLVQFRGVGTAYLEHYLAWFRQMDSFKEEQPSWVDVAIMSNITNT</sequence>
<dbReference type="RefSeq" id="WP_344797527.1">
    <property type="nucleotide sequence ID" value="NZ_BAABBN010000004.1"/>
</dbReference>
<dbReference type="EMBL" id="BAABBN010000004">
    <property type="protein sequence ID" value="GAA3921874.1"/>
    <property type="molecule type" value="Genomic_DNA"/>
</dbReference>
<feature type="domain" description="ISXO2-like transposase" evidence="1">
    <location>
        <begin position="143"/>
        <end position="294"/>
    </location>
</feature>
<dbReference type="InterPro" id="IPR051354">
    <property type="entry name" value="Transposase_27_IS1"/>
</dbReference>
<accession>A0ABP7MF88</accession>
<reference evidence="3" key="1">
    <citation type="journal article" date="2019" name="Int. J. Syst. Evol. Microbiol.">
        <title>The Global Catalogue of Microorganisms (GCM) 10K type strain sequencing project: providing services to taxonomists for standard genome sequencing and annotation.</title>
        <authorList>
            <consortium name="The Broad Institute Genomics Platform"/>
            <consortium name="The Broad Institute Genome Sequencing Center for Infectious Disease"/>
            <person name="Wu L."/>
            <person name="Ma J."/>
        </authorList>
    </citation>
    <scope>NUCLEOTIDE SEQUENCE [LARGE SCALE GENOMIC DNA]</scope>
    <source>
        <strain evidence="3">JCM 17551</strain>
    </source>
</reference>
<evidence type="ECO:0000313" key="3">
    <source>
        <dbReference type="Proteomes" id="UP001501565"/>
    </source>
</evidence>
<name>A0ABP7MF88_9GAMM</name>
<evidence type="ECO:0000259" key="1">
    <source>
        <dbReference type="SMART" id="SM01126"/>
    </source>
</evidence>
<dbReference type="Pfam" id="PF12762">
    <property type="entry name" value="DDE_Tnp_IS1595"/>
    <property type="match status" value="1"/>
</dbReference>
<protein>
    <submittedName>
        <fullName evidence="2">IS1595-like element ISSsu9 family transposase</fullName>
    </submittedName>
</protein>
<dbReference type="PANTHER" id="PTHR33293:SF1">
    <property type="entry name" value="INSERTION ELEMENT IS1 1 PROTEIN INSB-RELATED"/>
    <property type="match status" value="1"/>
</dbReference>
<gene>
    <name evidence="2" type="ORF">GCM10022277_17260</name>
</gene>
<dbReference type="SMART" id="SM01126">
    <property type="entry name" value="DDE_Tnp_IS1595"/>
    <property type="match status" value="1"/>
</dbReference>
<comment type="caution">
    <text evidence="2">The sequence shown here is derived from an EMBL/GenBank/DDBJ whole genome shotgun (WGS) entry which is preliminary data.</text>
</comment>